<dbReference type="Gene3D" id="2.60.40.180">
    <property type="entry name" value="Transthyretin/hydroxyisourate hydrolase domain"/>
    <property type="match status" value="1"/>
</dbReference>
<dbReference type="InterPro" id="IPR036817">
    <property type="entry name" value="Transthyretin/HIU_hydrolase_sf"/>
</dbReference>
<protein>
    <recommendedName>
        <fullName evidence="8">5-hydroxyisourate hydrolase</fullName>
        <shortName evidence="8">HIU hydrolase</shortName>
        <shortName evidence="8">HIUHase</shortName>
        <ecNumber evidence="8">3.5.2.17</ecNumber>
    </recommendedName>
</protein>
<dbReference type="PRINTS" id="PR00189">
    <property type="entry name" value="TRNSTHYRETIN"/>
</dbReference>
<keyword evidence="11" id="KW-1185">Reference proteome</keyword>
<dbReference type="Proteomes" id="UP001142291">
    <property type="component" value="Unassembled WGS sequence"/>
</dbReference>
<comment type="subunit">
    <text evidence="4 8">Homotetramer.</text>
</comment>
<keyword evidence="5 8" id="KW-0659">Purine metabolism</keyword>
<comment type="caution">
    <text evidence="10">The sequence shown here is derived from an EMBL/GenBank/DDBJ whole genome shotgun (WGS) entry which is preliminary data.</text>
</comment>
<dbReference type="NCBIfam" id="TIGR02962">
    <property type="entry name" value="hdxy_isourate"/>
    <property type="match status" value="1"/>
</dbReference>
<dbReference type="SUPFAM" id="SSF49472">
    <property type="entry name" value="Transthyretin (synonym: prealbumin)"/>
    <property type="match status" value="1"/>
</dbReference>
<dbReference type="InterPro" id="IPR023416">
    <property type="entry name" value="Transthyretin/HIU_hydrolase_d"/>
</dbReference>
<evidence type="ECO:0000256" key="4">
    <source>
        <dbReference type="ARBA" id="ARBA00011881"/>
    </source>
</evidence>
<dbReference type="Pfam" id="PF00576">
    <property type="entry name" value="Transthyretin"/>
    <property type="match status" value="1"/>
</dbReference>
<evidence type="ECO:0000313" key="11">
    <source>
        <dbReference type="Proteomes" id="UP001142291"/>
    </source>
</evidence>
<evidence type="ECO:0000256" key="5">
    <source>
        <dbReference type="ARBA" id="ARBA00022631"/>
    </source>
</evidence>
<dbReference type="AlphaFoldDB" id="A0A9W6M5I4"/>
<dbReference type="EC" id="3.5.2.17" evidence="8"/>
<keyword evidence="6 8" id="KW-0378">Hydrolase</keyword>
<evidence type="ECO:0000256" key="1">
    <source>
        <dbReference type="ARBA" id="ARBA00001043"/>
    </source>
</evidence>
<evidence type="ECO:0000256" key="6">
    <source>
        <dbReference type="ARBA" id="ARBA00022801"/>
    </source>
</evidence>
<feature type="domain" description="Transthyretin/hydroxyisourate hydrolase" evidence="9">
    <location>
        <begin position="4"/>
        <end position="105"/>
    </location>
</feature>
<gene>
    <name evidence="10" type="ORF">GCM10017591_14610</name>
</gene>
<evidence type="ECO:0000256" key="8">
    <source>
        <dbReference type="RuleBase" id="RU361270"/>
    </source>
</evidence>
<dbReference type="RefSeq" id="WP_204964872.1">
    <property type="nucleotide sequence ID" value="NZ_BAAAUR010000011.1"/>
</dbReference>
<reference evidence="10" key="2">
    <citation type="submission" date="2023-01" db="EMBL/GenBank/DDBJ databases">
        <authorList>
            <person name="Sun Q."/>
            <person name="Evtushenko L."/>
        </authorList>
    </citation>
    <scope>NUCLEOTIDE SEQUENCE</scope>
    <source>
        <strain evidence="10">VKM Ac-1940</strain>
    </source>
</reference>
<name>A0A9W6M5I4_9MICO</name>
<evidence type="ECO:0000259" key="9">
    <source>
        <dbReference type="Pfam" id="PF00576"/>
    </source>
</evidence>
<feature type="binding site" evidence="7">
    <location>
        <position position="7"/>
    </location>
    <ligand>
        <name>substrate</name>
    </ligand>
</feature>
<feature type="binding site" evidence="7">
    <location>
        <position position="103"/>
    </location>
    <ligand>
        <name>substrate</name>
    </ligand>
</feature>
<dbReference type="InterPro" id="IPR023418">
    <property type="entry name" value="Thyroxine_BS"/>
</dbReference>
<comment type="catalytic activity">
    <reaction evidence="1 8">
        <text>5-hydroxyisourate + H2O = 5-hydroxy-2-oxo-4-ureido-2,5-dihydro-1H-imidazole-5-carboxylate + H(+)</text>
        <dbReference type="Rhea" id="RHEA:23736"/>
        <dbReference type="ChEBI" id="CHEBI:15377"/>
        <dbReference type="ChEBI" id="CHEBI:15378"/>
        <dbReference type="ChEBI" id="CHEBI:18072"/>
        <dbReference type="ChEBI" id="CHEBI:58639"/>
        <dbReference type="EC" id="3.5.2.17"/>
    </reaction>
</comment>
<sequence>MSHLTTHILDATAGTPATGVPVVLADSSGTEVARGRTDDDGRLSIGPDALPPGDYTLTFATGLYFAGRGVETFYPSVTVEFTVGDRTHYHVPLLLSPFSYSTYRGS</sequence>
<evidence type="ECO:0000313" key="10">
    <source>
        <dbReference type="EMBL" id="GLJ95399.1"/>
    </source>
</evidence>
<evidence type="ECO:0000256" key="2">
    <source>
        <dbReference type="ARBA" id="ARBA00002704"/>
    </source>
</evidence>
<proteinExistence type="inferred from homology"/>
<accession>A0A9W6M5I4</accession>
<dbReference type="InterPro" id="IPR000895">
    <property type="entry name" value="Transthyretin/HIU_hydrolase"/>
</dbReference>
<organism evidence="10 11">
    <name type="scientific">Microbacterium dextranolyticum</name>
    <dbReference type="NCBI Taxonomy" id="36806"/>
    <lineage>
        <taxon>Bacteria</taxon>
        <taxon>Bacillati</taxon>
        <taxon>Actinomycetota</taxon>
        <taxon>Actinomycetes</taxon>
        <taxon>Micrococcales</taxon>
        <taxon>Microbacteriaceae</taxon>
        <taxon>Microbacterium</taxon>
    </lineage>
</organism>
<evidence type="ECO:0000256" key="7">
    <source>
        <dbReference type="PIRSR" id="PIRSR600895-51"/>
    </source>
</evidence>
<reference evidence="10" key="1">
    <citation type="journal article" date="2014" name="Int. J. Syst. Evol. Microbiol.">
        <title>Complete genome sequence of Corynebacterium casei LMG S-19264T (=DSM 44701T), isolated from a smear-ripened cheese.</title>
        <authorList>
            <consortium name="US DOE Joint Genome Institute (JGI-PGF)"/>
            <person name="Walter F."/>
            <person name="Albersmeier A."/>
            <person name="Kalinowski J."/>
            <person name="Ruckert C."/>
        </authorList>
    </citation>
    <scope>NUCLEOTIDE SEQUENCE</scope>
    <source>
        <strain evidence="10">VKM Ac-1940</strain>
    </source>
</reference>
<dbReference type="PROSITE" id="PS00769">
    <property type="entry name" value="TRANSTHYRETIN_2"/>
    <property type="match status" value="1"/>
</dbReference>
<dbReference type="GO" id="GO:0033971">
    <property type="term" value="F:hydroxyisourate hydrolase activity"/>
    <property type="evidence" value="ECO:0007669"/>
    <property type="project" value="UniProtKB-EC"/>
</dbReference>
<dbReference type="PANTHER" id="PTHR10395:SF7">
    <property type="entry name" value="5-HYDROXYISOURATE HYDROLASE"/>
    <property type="match status" value="1"/>
</dbReference>
<dbReference type="PROSITE" id="PS00768">
    <property type="entry name" value="TRANSTHYRETIN_1"/>
    <property type="match status" value="1"/>
</dbReference>
<dbReference type="InterPro" id="IPR023419">
    <property type="entry name" value="Transthyretin_CS"/>
</dbReference>
<comment type="similarity">
    <text evidence="3 8">Belongs to the transthyretin family. 5-hydroxyisourate hydrolase subfamily.</text>
</comment>
<comment type="function">
    <text evidence="2">Catalyzes the hydrolysis of 5-hydroxyisourate (HIU) to 2-oxo-4-hydroxy-4-carboxy-5-ureidoimidazoline (OHCU).</text>
</comment>
<dbReference type="CDD" id="cd05822">
    <property type="entry name" value="TLP_HIUase"/>
    <property type="match status" value="1"/>
</dbReference>
<dbReference type="InterPro" id="IPR014306">
    <property type="entry name" value="Hydroxyisourate_hydrolase"/>
</dbReference>
<evidence type="ECO:0000256" key="3">
    <source>
        <dbReference type="ARBA" id="ARBA00009850"/>
    </source>
</evidence>
<feature type="binding site" evidence="7">
    <location>
        <position position="42"/>
    </location>
    <ligand>
        <name>substrate</name>
    </ligand>
</feature>
<dbReference type="GO" id="GO:0006144">
    <property type="term" value="P:purine nucleobase metabolic process"/>
    <property type="evidence" value="ECO:0007669"/>
    <property type="project" value="UniProtKB-KW"/>
</dbReference>
<dbReference type="PANTHER" id="PTHR10395">
    <property type="entry name" value="URICASE AND TRANSTHYRETIN-RELATED"/>
    <property type="match status" value="1"/>
</dbReference>
<dbReference type="EMBL" id="BSER01000008">
    <property type="protein sequence ID" value="GLJ95399.1"/>
    <property type="molecule type" value="Genomic_DNA"/>
</dbReference>